<dbReference type="Proteomes" id="UP000699462">
    <property type="component" value="Unassembled WGS sequence"/>
</dbReference>
<sequence>MNYVANLNSLSTLEKMSRNLPRLLQYQWTESVDKITLEGAEPDFLNLLEFVSSRAGVARIHFDQLAIRNERISPDEEPSSHSNAPEKKLAPRS</sequence>
<reference evidence="2 3" key="1">
    <citation type="submission" date="2019-07" db="EMBL/GenBank/DDBJ databases">
        <title>Annotation for the trematode Paragonimus westermani.</title>
        <authorList>
            <person name="Choi Y.-J."/>
        </authorList>
    </citation>
    <scope>NUCLEOTIDE SEQUENCE [LARGE SCALE GENOMIC DNA]</scope>
    <source>
        <strain evidence="2">180907_Pwestermani</strain>
    </source>
</reference>
<evidence type="ECO:0000313" key="2">
    <source>
        <dbReference type="EMBL" id="KAF8571889.1"/>
    </source>
</evidence>
<proteinExistence type="predicted"/>
<dbReference type="AlphaFoldDB" id="A0A8T0DVE6"/>
<feature type="region of interest" description="Disordered" evidence="1">
    <location>
        <begin position="70"/>
        <end position="93"/>
    </location>
</feature>
<dbReference type="OrthoDB" id="10068075at2759"/>
<feature type="compositionally biased region" description="Basic and acidic residues" evidence="1">
    <location>
        <begin position="84"/>
        <end position="93"/>
    </location>
</feature>
<gene>
    <name evidence="2" type="ORF">P879_01093</name>
</gene>
<evidence type="ECO:0000256" key="1">
    <source>
        <dbReference type="SAM" id="MobiDB-lite"/>
    </source>
</evidence>
<dbReference type="EMBL" id="JTDF01000269">
    <property type="protein sequence ID" value="KAF8571889.1"/>
    <property type="molecule type" value="Genomic_DNA"/>
</dbReference>
<comment type="caution">
    <text evidence="2">The sequence shown here is derived from an EMBL/GenBank/DDBJ whole genome shotgun (WGS) entry which is preliminary data.</text>
</comment>
<organism evidence="2 3">
    <name type="scientific">Paragonimus westermani</name>
    <dbReference type="NCBI Taxonomy" id="34504"/>
    <lineage>
        <taxon>Eukaryota</taxon>
        <taxon>Metazoa</taxon>
        <taxon>Spiralia</taxon>
        <taxon>Lophotrochozoa</taxon>
        <taxon>Platyhelminthes</taxon>
        <taxon>Trematoda</taxon>
        <taxon>Digenea</taxon>
        <taxon>Plagiorchiida</taxon>
        <taxon>Troglotremata</taxon>
        <taxon>Troglotrematidae</taxon>
        <taxon>Paragonimus</taxon>
    </lineage>
</organism>
<protein>
    <submittedName>
        <fullName evidence="2">Uncharacterized protein</fullName>
    </submittedName>
</protein>
<accession>A0A8T0DVE6</accession>
<evidence type="ECO:0000313" key="3">
    <source>
        <dbReference type="Proteomes" id="UP000699462"/>
    </source>
</evidence>
<keyword evidence="3" id="KW-1185">Reference proteome</keyword>
<name>A0A8T0DVE6_9TREM</name>